<keyword evidence="3" id="KW-1185">Reference proteome</keyword>
<evidence type="ECO:0000256" key="1">
    <source>
        <dbReference type="SAM" id="MobiDB-lite"/>
    </source>
</evidence>
<gene>
    <name evidence="2" type="ORF">M409DRAFT_16820</name>
</gene>
<evidence type="ECO:0000313" key="3">
    <source>
        <dbReference type="Proteomes" id="UP000799537"/>
    </source>
</evidence>
<proteinExistence type="predicted"/>
<reference evidence="2" key="1">
    <citation type="journal article" date="2020" name="Stud. Mycol.">
        <title>101 Dothideomycetes genomes: a test case for predicting lifestyles and emergence of pathogens.</title>
        <authorList>
            <person name="Haridas S."/>
            <person name="Albert R."/>
            <person name="Binder M."/>
            <person name="Bloem J."/>
            <person name="Labutti K."/>
            <person name="Salamov A."/>
            <person name="Andreopoulos B."/>
            <person name="Baker S."/>
            <person name="Barry K."/>
            <person name="Bills G."/>
            <person name="Bluhm B."/>
            <person name="Cannon C."/>
            <person name="Castanera R."/>
            <person name="Culley D."/>
            <person name="Daum C."/>
            <person name="Ezra D."/>
            <person name="Gonzalez J."/>
            <person name="Henrissat B."/>
            <person name="Kuo A."/>
            <person name="Liang C."/>
            <person name="Lipzen A."/>
            <person name="Lutzoni F."/>
            <person name="Magnuson J."/>
            <person name="Mondo S."/>
            <person name="Nolan M."/>
            <person name="Ohm R."/>
            <person name="Pangilinan J."/>
            <person name="Park H.-J."/>
            <person name="Ramirez L."/>
            <person name="Alfaro M."/>
            <person name="Sun H."/>
            <person name="Tritt A."/>
            <person name="Yoshinaga Y."/>
            <person name="Zwiers L.-H."/>
            <person name="Turgeon B."/>
            <person name="Goodwin S."/>
            <person name="Spatafora J."/>
            <person name="Crous P."/>
            <person name="Grigoriev I."/>
        </authorList>
    </citation>
    <scope>NUCLEOTIDE SEQUENCE</scope>
    <source>
        <strain evidence="2">ATCC 36951</strain>
    </source>
</reference>
<dbReference type="OrthoDB" id="5086080at2759"/>
<feature type="compositionally biased region" description="Basic and acidic residues" evidence="1">
    <location>
        <begin position="31"/>
        <end position="40"/>
    </location>
</feature>
<accession>A0A6A6D5C8</accession>
<feature type="region of interest" description="Disordered" evidence="1">
    <location>
        <begin position="394"/>
        <end position="444"/>
    </location>
</feature>
<evidence type="ECO:0000313" key="2">
    <source>
        <dbReference type="EMBL" id="KAF2172866.1"/>
    </source>
</evidence>
<feature type="region of interest" description="Disordered" evidence="1">
    <location>
        <begin position="145"/>
        <end position="166"/>
    </location>
</feature>
<dbReference type="InterPro" id="IPR021833">
    <property type="entry name" value="DUF3425"/>
</dbReference>
<dbReference type="RefSeq" id="XP_033673755.1">
    <property type="nucleotide sequence ID" value="XM_033803783.1"/>
</dbReference>
<dbReference type="Proteomes" id="UP000799537">
    <property type="component" value="Unassembled WGS sequence"/>
</dbReference>
<dbReference type="PANTHER" id="PTHR37012">
    <property type="entry name" value="B-ZIP TRANSCRIPTION FACTOR (EUROFUNG)-RELATED"/>
    <property type="match status" value="1"/>
</dbReference>
<dbReference type="EMBL" id="ML993580">
    <property type="protein sequence ID" value="KAF2172866.1"/>
    <property type="molecule type" value="Genomic_DNA"/>
</dbReference>
<feature type="region of interest" description="Disordered" evidence="1">
    <location>
        <begin position="1"/>
        <end position="40"/>
    </location>
</feature>
<organism evidence="2 3">
    <name type="scientific">Zasmidium cellare ATCC 36951</name>
    <dbReference type="NCBI Taxonomy" id="1080233"/>
    <lineage>
        <taxon>Eukaryota</taxon>
        <taxon>Fungi</taxon>
        <taxon>Dikarya</taxon>
        <taxon>Ascomycota</taxon>
        <taxon>Pezizomycotina</taxon>
        <taxon>Dothideomycetes</taxon>
        <taxon>Dothideomycetidae</taxon>
        <taxon>Mycosphaerellales</taxon>
        <taxon>Mycosphaerellaceae</taxon>
        <taxon>Zasmidium</taxon>
    </lineage>
</organism>
<dbReference type="GeneID" id="54557055"/>
<feature type="compositionally biased region" description="Low complexity" evidence="1">
    <location>
        <begin position="410"/>
        <end position="426"/>
    </location>
</feature>
<protein>
    <submittedName>
        <fullName evidence="2">Uncharacterized protein</fullName>
    </submittedName>
</protein>
<name>A0A6A6D5C8_ZASCE</name>
<sequence>MSGRSTAGNRRASGGGVEKAWASGRILTPEQRARKQEADRKANRFLKKDVQDRLSQLEARVLELEKTSPSENSIAAGDLGSGVGNIPYGVSGVIGESADIHGVSSNGPGKLIDWNGTATGQRGPNNAHGTVYEASTTDDNTMAVDSGAEGQDVTPPDYTDLNTTTKSRPEGRHLTCFLNNLVNYIRHLSPTVICFDDEYNQDLVASAVFKGWDYTLSRYSQKCPLWEVLRLVDMYLFKDCNVMERIGMMRMLHKRYLFEVNANLPTAGPPPPWFRPQFSEKVFFHDPVIDHLAWPRLRERMITSEQDRMTNRFWSYYIKNICFTWQSEPVGIVSYKPETALYQFASSFETAIVDIANWRMEMDFFRAIPQLAGDVPPHNYMPLRTIAPKFGADGAREAPRSLSPRFGMHQQQQPAQGQQQGQAPQQEPGTEEEWWPDTKNLPGNNAQLELTEISPAAGGVWQDFYT</sequence>
<dbReference type="AlphaFoldDB" id="A0A6A6D5C8"/>
<dbReference type="PANTHER" id="PTHR37012:SF7">
    <property type="entry name" value="B-ZIP TRANSCRIPTION FACTOR (EUROFUNG)-RELATED"/>
    <property type="match status" value="1"/>
</dbReference>
<dbReference type="Pfam" id="PF11905">
    <property type="entry name" value="DUF3425"/>
    <property type="match status" value="1"/>
</dbReference>